<dbReference type="PANTHER" id="PTHR36115">
    <property type="entry name" value="PROLINE-RICH ANTIGEN HOMOLOG-RELATED"/>
    <property type="match status" value="1"/>
</dbReference>
<feature type="transmembrane region" description="Helical" evidence="7">
    <location>
        <begin position="152"/>
        <end position="173"/>
    </location>
</feature>
<dbReference type="Pfam" id="PF06271">
    <property type="entry name" value="RDD"/>
    <property type="match status" value="1"/>
</dbReference>
<proteinExistence type="predicted"/>
<dbReference type="Proteomes" id="UP000253507">
    <property type="component" value="Unassembled WGS sequence"/>
</dbReference>
<evidence type="ECO:0000313" key="10">
    <source>
        <dbReference type="Proteomes" id="UP000253507"/>
    </source>
</evidence>
<protein>
    <submittedName>
        <fullName evidence="9">RDD family protein</fullName>
    </submittedName>
</protein>
<name>A0A367F2K8_9ACTN</name>
<keyword evidence="10" id="KW-1185">Reference proteome</keyword>
<feature type="transmembrane region" description="Helical" evidence="7">
    <location>
        <begin position="112"/>
        <end position="132"/>
    </location>
</feature>
<organism evidence="9 10">
    <name type="scientific">Streptomyces reniochalinae</name>
    <dbReference type="NCBI Taxonomy" id="2250578"/>
    <lineage>
        <taxon>Bacteria</taxon>
        <taxon>Bacillati</taxon>
        <taxon>Actinomycetota</taxon>
        <taxon>Actinomycetes</taxon>
        <taxon>Kitasatosporales</taxon>
        <taxon>Streptomycetaceae</taxon>
        <taxon>Streptomyces</taxon>
    </lineage>
</organism>
<evidence type="ECO:0000256" key="6">
    <source>
        <dbReference type="SAM" id="MobiDB-lite"/>
    </source>
</evidence>
<sequence length="247" mass="25575">MSTEQPDNDPFRNPQRPQQPPSDPGGSQQPPGREPSGQGAEPPPPPPPDGTGGTGGPYGNPPPPGGGGYGGAGGYGGGGGYGSPYDNPYGGPAGAADPLAGMPPLASRGKRLLARIIDALLIGIPIGIIAGLVEGGYSYDNGYDGYAYWPQLAYTVVYLVYEGLMLTTSGQTVGKKLMRIRVAILQNGAVPAGSPGWLRAAVYQIPPLVPCIGFLFWLVNVLFCTWDKPYQQCLHDKAAKTVVVAAD</sequence>
<comment type="caution">
    <text evidence="9">The sequence shown here is derived from an EMBL/GenBank/DDBJ whole genome shotgun (WGS) entry which is preliminary data.</text>
</comment>
<dbReference type="GO" id="GO:0005886">
    <property type="term" value="C:plasma membrane"/>
    <property type="evidence" value="ECO:0007669"/>
    <property type="project" value="UniProtKB-SubCell"/>
</dbReference>
<feature type="compositionally biased region" description="Low complexity" evidence="6">
    <location>
        <begin position="24"/>
        <end position="40"/>
    </location>
</feature>
<evidence type="ECO:0000256" key="1">
    <source>
        <dbReference type="ARBA" id="ARBA00004651"/>
    </source>
</evidence>
<dbReference type="InterPro" id="IPR051791">
    <property type="entry name" value="Pra-immunoreactive"/>
</dbReference>
<accession>A0A367F2K8</accession>
<gene>
    <name evidence="9" type="ORF">DQ392_02170</name>
</gene>
<comment type="subcellular location">
    <subcellularLocation>
        <location evidence="1">Cell membrane</location>
        <topology evidence="1">Multi-pass membrane protein</topology>
    </subcellularLocation>
</comment>
<keyword evidence="4 7" id="KW-1133">Transmembrane helix</keyword>
<dbReference type="InterPro" id="IPR010432">
    <property type="entry name" value="RDD"/>
</dbReference>
<dbReference type="OrthoDB" id="9774993at2"/>
<evidence type="ECO:0000256" key="4">
    <source>
        <dbReference type="ARBA" id="ARBA00022989"/>
    </source>
</evidence>
<dbReference type="AlphaFoldDB" id="A0A367F2K8"/>
<dbReference type="RefSeq" id="WP_114013745.1">
    <property type="nucleotide sequence ID" value="NZ_QOIM01000020.1"/>
</dbReference>
<feature type="region of interest" description="Disordered" evidence="6">
    <location>
        <begin position="1"/>
        <end position="69"/>
    </location>
</feature>
<feature type="domain" description="RDD" evidence="8">
    <location>
        <begin position="106"/>
        <end position="240"/>
    </location>
</feature>
<keyword evidence="2" id="KW-1003">Cell membrane</keyword>
<keyword evidence="3 7" id="KW-0812">Transmembrane</keyword>
<evidence type="ECO:0000259" key="8">
    <source>
        <dbReference type="Pfam" id="PF06271"/>
    </source>
</evidence>
<evidence type="ECO:0000256" key="7">
    <source>
        <dbReference type="SAM" id="Phobius"/>
    </source>
</evidence>
<evidence type="ECO:0000256" key="3">
    <source>
        <dbReference type="ARBA" id="ARBA00022692"/>
    </source>
</evidence>
<dbReference type="PANTHER" id="PTHR36115:SF4">
    <property type="entry name" value="MEMBRANE PROTEIN"/>
    <property type="match status" value="1"/>
</dbReference>
<reference evidence="9 10" key="1">
    <citation type="submission" date="2018-06" db="EMBL/GenBank/DDBJ databases">
        <title>Streptomyces reniochalinae sp. nov. and Streptomyces diacarnus sp. nov. from marine sponges.</title>
        <authorList>
            <person name="Li L."/>
        </authorList>
    </citation>
    <scope>NUCLEOTIDE SEQUENCE [LARGE SCALE GENOMIC DNA]</scope>
    <source>
        <strain evidence="9 10">LHW50302</strain>
    </source>
</reference>
<evidence type="ECO:0000256" key="2">
    <source>
        <dbReference type="ARBA" id="ARBA00022475"/>
    </source>
</evidence>
<evidence type="ECO:0000313" key="9">
    <source>
        <dbReference type="EMBL" id="RCG24553.1"/>
    </source>
</evidence>
<dbReference type="EMBL" id="QOIM01000020">
    <property type="protein sequence ID" value="RCG24553.1"/>
    <property type="molecule type" value="Genomic_DNA"/>
</dbReference>
<keyword evidence="5 7" id="KW-0472">Membrane</keyword>
<evidence type="ECO:0000256" key="5">
    <source>
        <dbReference type="ARBA" id="ARBA00023136"/>
    </source>
</evidence>